<dbReference type="GO" id="GO:0005737">
    <property type="term" value="C:cytoplasm"/>
    <property type="evidence" value="ECO:0007669"/>
    <property type="project" value="UniProtKB-SubCell"/>
</dbReference>
<protein>
    <recommendedName>
        <fullName evidence="4">RING-type E3 ubiquitin transferase</fullName>
        <ecNumber evidence="4">2.3.2.27</ecNumber>
    </recommendedName>
</protein>
<dbReference type="SUPFAM" id="SSF57850">
    <property type="entry name" value="RING/U-box"/>
    <property type="match status" value="1"/>
</dbReference>
<dbReference type="AlphaFoldDB" id="A0AAW0UQP0"/>
<keyword evidence="14" id="KW-0539">Nucleus</keyword>
<keyword evidence="17" id="KW-0175">Coiled coil</keyword>
<evidence type="ECO:0000313" key="21">
    <source>
        <dbReference type="Proteomes" id="UP001487740"/>
    </source>
</evidence>
<keyword evidence="11" id="KW-0833">Ubl conjugation pathway</keyword>
<evidence type="ECO:0000259" key="19">
    <source>
        <dbReference type="PROSITE" id="PS50089"/>
    </source>
</evidence>
<keyword evidence="13" id="KW-0234">DNA repair</keyword>
<evidence type="ECO:0000256" key="5">
    <source>
        <dbReference type="ARBA" id="ARBA00022490"/>
    </source>
</evidence>
<evidence type="ECO:0000256" key="6">
    <source>
        <dbReference type="ARBA" id="ARBA00022574"/>
    </source>
</evidence>
<feature type="region of interest" description="Disordered" evidence="18">
    <location>
        <begin position="136"/>
        <end position="270"/>
    </location>
</feature>
<dbReference type="Gene3D" id="2.130.10.10">
    <property type="entry name" value="YVTN repeat-like/Quinoprotein amine dehydrogenase"/>
    <property type="match status" value="1"/>
</dbReference>
<dbReference type="InterPro" id="IPR037381">
    <property type="entry name" value="RFWD3"/>
</dbReference>
<keyword evidence="6" id="KW-0853">WD repeat</keyword>
<name>A0AAW0UQP0_SCYPA</name>
<dbReference type="GO" id="GO:0016604">
    <property type="term" value="C:nuclear body"/>
    <property type="evidence" value="ECO:0007669"/>
    <property type="project" value="UniProtKB-SubCell"/>
</dbReference>
<dbReference type="PROSITE" id="PS50089">
    <property type="entry name" value="ZF_RING_2"/>
    <property type="match status" value="1"/>
</dbReference>
<proteinExistence type="predicted"/>
<dbReference type="CDD" id="cd16450">
    <property type="entry name" value="mRING-C3HGC3_RFWD3"/>
    <property type="match status" value="1"/>
</dbReference>
<evidence type="ECO:0000256" key="15">
    <source>
        <dbReference type="ARBA" id="ARBA00034306"/>
    </source>
</evidence>
<evidence type="ECO:0000256" key="11">
    <source>
        <dbReference type="ARBA" id="ARBA00022786"/>
    </source>
</evidence>
<dbReference type="InterPro" id="IPR056527">
    <property type="entry name" value="WD40_RFWD3"/>
</dbReference>
<evidence type="ECO:0000256" key="4">
    <source>
        <dbReference type="ARBA" id="ARBA00012483"/>
    </source>
</evidence>
<keyword evidence="21" id="KW-1185">Reference proteome</keyword>
<dbReference type="GO" id="GO:0061630">
    <property type="term" value="F:ubiquitin protein ligase activity"/>
    <property type="evidence" value="ECO:0007669"/>
    <property type="project" value="UniProtKB-EC"/>
</dbReference>
<evidence type="ECO:0000256" key="7">
    <source>
        <dbReference type="ARBA" id="ARBA00022679"/>
    </source>
</evidence>
<comment type="catalytic activity">
    <reaction evidence="1">
        <text>S-ubiquitinyl-[E2 ubiquitin-conjugating enzyme]-L-cysteine + [acceptor protein]-L-lysine = [E2 ubiquitin-conjugating enzyme]-L-cysteine + N(6)-ubiquitinyl-[acceptor protein]-L-lysine.</text>
        <dbReference type="EC" id="2.3.2.27"/>
    </reaction>
</comment>
<accession>A0AAW0UQP0</accession>
<keyword evidence="10 16" id="KW-0479">Metal-binding</keyword>
<dbReference type="PANTHER" id="PTHR16047:SF7">
    <property type="entry name" value="E3 UBIQUITIN-PROTEIN LIGASE RFWD3"/>
    <property type="match status" value="1"/>
</dbReference>
<dbReference type="GO" id="GO:0036297">
    <property type="term" value="P:interstrand cross-link repair"/>
    <property type="evidence" value="ECO:0007669"/>
    <property type="project" value="InterPro"/>
</dbReference>
<dbReference type="EMBL" id="JARAKH010000008">
    <property type="protein sequence ID" value="KAK8401979.1"/>
    <property type="molecule type" value="Genomic_DNA"/>
</dbReference>
<dbReference type="Gene3D" id="3.30.40.10">
    <property type="entry name" value="Zinc/RING finger domain, C3HC4 (zinc finger)"/>
    <property type="match status" value="1"/>
</dbReference>
<sequence length="760" mass="82778">MELFLQGMMAQQHLPLEAMEVEYDSDDTEVIDITLEGNEDDEGEEEEEGSITPSIYELDIEDVTSPQLGRRRRTTAAVAAATVAATTAASVHQPGNSFVERLTSTGIPGEGEEADEEGSRSPIIQELSFEDVRIPQFGRRTPPPVEAAVQQQDSREGSQMENTGNPEIRRPATVQDADLEEEQQEIQGLQGLHSEAAAAEEPPQPEEPQHASSSSQGLHSPHPSPAPPPSVPPDNSCTQQQTTPPLSSQSQEARISVSLPEGAGPSVEASVSNPAEMLIPPAVAGPSTSVVPLSSTPKKQSADAAPAPPSPESEDEGQTCPICFDPWTNKGDHRLSSLKCGHLFGYECISKWLQGSTKKKQGKCPQCNAKVTKKDIRIIYAKNIKVLDTTEKMIMKELEKEREEKRRLEVEHAQTKLKAGESSSLKKRLVFRGGWDVCREGGCRVMAHNEWLSMLVVSMPSQVGMFPGYGVKKINLLDLRQIRDLAFNPAKHDLLLSVGMDRMVKITNICSNAPVAHFIASAPLWCCSWSTTEITVFYVGTASGHLQQYDTRDTSGPVATIELPGSGPAVSMTYIHPGPESSLTWGGLLVARLQSCFFVEAGMPGEAKSHQLPLDGTFTSVSCEGDTCHVLVSCRPSQRYPHARHAVCLLQQVTASLEEGGGQRRTVTTQPVHTFQGGTTQKVLTCSLLTRPPFPGYSPLVCASDESTQSIYVWELSSMNCLQQLRYSDIVVDLLQVTIGETPHLVALTEKGVRLYRWDN</sequence>
<evidence type="ECO:0000256" key="16">
    <source>
        <dbReference type="PROSITE-ProRule" id="PRU00175"/>
    </source>
</evidence>
<dbReference type="GO" id="GO:0016567">
    <property type="term" value="P:protein ubiquitination"/>
    <property type="evidence" value="ECO:0007669"/>
    <property type="project" value="InterPro"/>
</dbReference>
<dbReference type="SUPFAM" id="SSF50978">
    <property type="entry name" value="WD40 repeat-like"/>
    <property type="match status" value="1"/>
</dbReference>
<dbReference type="Proteomes" id="UP001487740">
    <property type="component" value="Unassembled WGS sequence"/>
</dbReference>
<dbReference type="InterPro" id="IPR036322">
    <property type="entry name" value="WD40_repeat_dom_sf"/>
</dbReference>
<feature type="region of interest" description="Disordered" evidence="18">
    <location>
        <begin position="90"/>
        <end position="123"/>
    </location>
</feature>
<dbReference type="PANTHER" id="PTHR16047">
    <property type="entry name" value="RFWD3 PROTEIN"/>
    <property type="match status" value="1"/>
</dbReference>
<feature type="coiled-coil region" evidence="17">
    <location>
        <begin position="391"/>
        <end position="418"/>
    </location>
</feature>
<evidence type="ECO:0000256" key="12">
    <source>
        <dbReference type="ARBA" id="ARBA00022833"/>
    </source>
</evidence>
<evidence type="ECO:0000256" key="18">
    <source>
        <dbReference type="SAM" id="MobiDB-lite"/>
    </source>
</evidence>
<feature type="compositionally biased region" description="Pro residues" evidence="18">
    <location>
        <begin position="222"/>
        <end position="232"/>
    </location>
</feature>
<evidence type="ECO:0000256" key="9">
    <source>
        <dbReference type="ARBA" id="ARBA00022763"/>
    </source>
</evidence>
<evidence type="ECO:0000256" key="8">
    <source>
        <dbReference type="ARBA" id="ARBA00022737"/>
    </source>
</evidence>
<keyword evidence="5" id="KW-0963">Cytoplasm</keyword>
<keyword evidence="8" id="KW-0677">Repeat</keyword>
<comment type="caution">
    <text evidence="20">The sequence shown here is derived from an EMBL/GenBank/DDBJ whole genome shotgun (WGS) entry which is preliminary data.</text>
</comment>
<evidence type="ECO:0000256" key="10">
    <source>
        <dbReference type="ARBA" id="ARBA00022771"/>
    </source>
</evidence>
<evidence type="ECO:0000256" key="3">
    <source>
        <dbReference type="ARBA" id="ARBA00004906"/>
    </source>
</evidence>
<evidence type="ECO:0000256" key="1">
    <source>
        <dbReference type="ARBA" id="ARBA00000900"/>
    </source>
</evidence>
<evidence type="ECO:0000256" key="14">
    <source>
        <dbReference type="ARBA" id="ARBA00023242"/>
    </source>
</evidence>
<gene>
    <name evidence="20" type="ORF">O3P69_001220</name>
</gene>
<evidence type="ECO:0000313" key="20">
    <source>
        <dbReference type="EMBL" id="KAK8401979.1"/>
    </source>
</evidence>
<feature type="compositionally biased region" description="Low complexity" evidence="18">
    <location>
        <begin position="185"/>
        <end position="201"/>
    </location>
</feature>
<evidence type="ECO:0000256" key="2">
    <source>
        <dbReference type="ARBA" id="ARBA00004496"/>
    </source>
</evidence>
<dbReference type="SMART" id="SM00184">
    <property type="entry name" value="RING"/>
    <property type="match status" value="1"/>
</dbReference>
<reference evidence="20 21" key="1">
    <citation type="submission" date="2023-03" db="EMBL/GenBank/DDBJ databases">
        <title>High-quality genome of Scylla paramamosain provides insights in environmental adaptation.</title>
        <authorList>
            <person name="Zhang L."/>
        </authorList>
    </citation>
    <scope>NUCLEOTIDE SEQUENCE [LARGE SCALE GENOMIC DNA]</scope>
    <source>
        <strain evidence="20">LZ_2023a</strain>
        <tissue evidence="20">Muscle</tissue>
    </source>
</reference>
<evidence type="ECO:0000256" key="17">
    <source>
        <dbReference type="SAM" id="Coils"/>
    </source>
</evidence>
<dbReference type="EC" id="2.3.2.27" evidence="4"/>
<dbReference type="InterPro" id="IPR015943">
    <property type="entry name" value="WD40/YVTN_repeat-like_dom_sf"/>
</dbReference>
<keyword evidence="7" id="KW-0808">Transferase</keyword>
<feature type="compositionally biased region" description="Low complexity" evidence="18">
    <location>
        <begin position="238"/>
        <end position="251"/>
    </location>
</feature>
<dbReference type="GO" id="GO:0008270">
    <property type="term" value="F:zinc ion binding"/>
    <property type="evidence" value="ECO:0007669"/>
    <property type="project" value="UniProtKB-KW"/>
</dbReference>
<dbReference type="InterPro" id="IPR001841">
    <property type="entry name" value="Znf_RING"/>
</dbReference>
<evidence type="ECO:0000256" key="13">
    <source>
        <dbReference type="ARBA" id="ARBA00023204"/>
    </source>
</evidence>
<comment type="pathway">
    <text evidence="3">Protein modification; protein ubiquitination.</text>
</comment>
<keyword evidence="12" id="KW-0862">Zinc</keyword>
<dbReference type="Pfam" id="PF23419">
    <property type="entry name" value="WD40_RFWD3"/>
    <property type="match status" value="1"/>
</dbReference>
<feature type="compositionally biased region" description="Low complexity" evidence="18">
    <location>
        <begin position="286"/>
        <end position="305"/>
    </location>
</feature>
<dbReference type="InterPro" id="IPR013083">
    <property type="entry name" value="Znf_RING/FYVE/PHD"/>
</dbReference>
<comment type="subcellular location">
    <subcellularLocation>
        <location evidence="2">Cytoplasm</location>
    </subcellularLocation>
    <subcellularLocation>
        <location evidence="15">Nucleus</location>
        <location evidence="15">Nuclear body</location>
    </subcellularLocation>
</comment>
<keyword evidence="10 16" id="KW-0863">Zinc-finger</keyword>
<feature type="domain" description="RING-type" evidence="19">
    <location>
        <begin position="320"/>
        <end position="368"/>
    </location>
</feature>
<organism evidence="20 21">
    <name type="scientific">Scylla paramamosain</name>
    <name type="common">Mud crab</name>
    <dbReference type="NCBI Taxonomy" id="85552"/>
    <lineage>
        <taxon>Eukaryota</taxon>
        <taxon>Metazoa</taxon>
        <taxon>Ecdysozoa</taxon>
        <taxon>Arthropoda</taxon>
        <taxon>Crustacea</taxon>
        <taxon>Multicrustacea</taxon>
        <taxon>Malacostraca</taxon>
        <taxon>Eumalacostraca</taxon>
        <taxon>Eucarida</taxon>
        <taxon>Decapoda</taxon>
        <taxon>Pleocyemata</taxon>
        <taxon>Brachyura</taxon>
        <taxon>Eubrachyura</taxon>
        <taxon>Portunoidea</taxon>
        <taxon>Portunidae</taxon>
        <taxon>Portuninae</taxon>
        <taxon>Scylla</taxon>
    </lineage>
</organism>
<keyword evidence="9" id="KW-0227">DNA damage</keyword>
<dbReference type="Pfam" id="PF13639">
    <property type="entry name" value="zf-RING_2"/>
    <property type="match status" value="1"/>
</dbReference>
<feature type="region of interest" description="Disordered" evidence="18">
    <location>
        <begin position="286"/>
        <end position="318"/>
    </location>
</feature>